<accession>A0A8C9RR67</accession>
<keyword evidence="3" id="KW-0812">Transmembrane</keyword>
<keyword evidence="3" id="KW-1133">Transmembrane helix</keyword>
<gene>
    <name evidence="6" type="primary">LOC108927212</name>
</gene>
<feature type="region of interest" description="Disordered" evidence="2">
    <location>
        <begin position="518"/>
        <end position="551"/>
    </location>
</feature>
<feature type="domain" description="TGFBR3/Endoglin-like N-terminal" evidence="5">
    <location>
        <begin position="42"/>
        <end position="163"/>
    </location>
</feature>
<feature type="chain" id="PRO_5034327877" evidence="4">
    <location>
        <begin position="19"/>
        <end position="551"/>
    </location>
</feature>
<feature type="compositionally biased region" description="Polar residues" evidence="2">
    <location>
        <begin position="525"/>
        <end position="551"/>
    </location>
</feature>
<dbReference type="AlphaFoldDB" id="A0A8C9RR67"/>
<reference evidence="6" key="2">
    <citation type="submission" date="2025-08" db="UniProtKB">
        <authorList>
            <consortium name="Ensembl"/>
        </authorList>
    </citation>
    <scope>IDENTIFICATION</scope>
</reference>
<sequence>MEFTAVVVLLLLVPIAASESHNTCKPVEIPGNGNEWITVHHDVFPCCQSSYNKDGLEVHVLNLEFSTSDDSNPSVLLNLTIGKPAHLVVSSNTKMPVSVTALSNENVTHIESNIELIFGVEKPLNRNIPSNVKDLLTWATEKFGGVTSFTTVKDQKNILFTGRSEICSLNCMQFRVPLSLQFCSMGSSVGEKELHIINIPDVANIRHVLFHAVSEKEIMLYLRVPKNTRLVVNKTEKSHFTIKSNGQIFLEGINHTAWVNISDSAEVTQQTALKAFEFNAFTTYSEIRSSVLGIRVDVGRKSDHSVDWRPTPLPPTSSPDSEQIPLLMQLYTSPDYSNPIEPTTRVHSDKWIYAEISNKPKGEIILSVTVSKCSIKSRTSCSAERNLPFTTEHCTLAHCNKTTRISFSLQQLEELSSTSWTVECFVKLCALQSRHPLPCVDAGVVRKNLETFQSSLPPPRQCIDFSLSAVLGVAFGGFLIGVFLVGLLWFTKIRTGYPSGLDISSAAAHLSGCPCSLSKREPVSGNPSPSENSSANGSIDSTQSTPTSSMA</sequence>
<dbReference type="KEGG" id="sfm:108927212"/>
<dbReference type="InterPro" id="IPR058899">
    <property type="entry name" value="TGFBR3/Endoglin-like_N"/>
</dbReference>
<dbReference type="Pfam" id="PF26060">
    <property type="entry name" value="TGFBR3_N"/>
    <property type="match status" value="1"/>
</dbReference>
<evidence type="ECO:0000256" key="3">
    <source>
        <dbReference type="SAM" id="Phobius"/>
    </source>
</evidence>
<organism evidence="6 7">
    <name type="scientific">Scleropages formosus</name>
    <name type="common">Asian bonytongue</name>
    <name type="synonym">Osteoglossum formosum</name>
    <dbReference type="NCBI Taxonomy" id="113540"/>
    <lineage>
        <taxon>Eukaryota</taxon>
        <taxon>Metazoa</taxon>
        <taxon>Chordata</taxon>
        <taxon>Craniata</taxon>
        <taxon>Vertebrata</taxon>
        <taxon>Euteleostomi</taxon>
        <taxon>Actinopterygii</taxon>
        <taxon>Neopterygii</taxon>
        <taxon>Teleostei</taxon>
        <taxon>Osteoglossocephala</taxon>
        <taxon>Osteoglossomorpha</taxon>
        <taxon>Osteoglossiformes</taxon>
        <taxon>Osteoglossidae</taxon>
        <taxon>Scleropages</taxon>
    </lineage>
</organism>
<evidence type="ECO:0000259" key="5">
    <source>
        <dbReference type="Pfam" id="PF26060"/>
    </source>
</evidence>
<keyword evidence="1" id="KW-0325">Glycoprotein</keyword>
<evidence type="ECO:0000313" key="6">
    <source>
        <dbReference type="Ensembl" id="ENSSFOP00015020958.1"/>
    </source>
</evidence>
<evidence type="ECO:0000256" key="4">
    <source>
        <dbReference type="SAM" id="SignalP"/>
    </source>
</evidence>
<reference evidence="6" key="3">
    <citation type="submission" date="2025-09" db="UniProtKB">
        <authorList>
            <consortium name="Ensembl"/>
        </authorList>
    </citation>
    <scope>IDENTIFICATION</scope>
</reference>
<keyword evidence="7" id="KW-1185">Reference proteome</keyword>
<name>A0A8C9RR67_SCLFO</name>
<feature type="transmembrane region" description="Helical" evidence="3">
    <location>
        <begin position="465"/>
        <end position="490"/>
    </location>
</feature>
<dbReference type="Proteomes" id="UP000694397">
    <property type="component" value="Chromosome 6"/>
</dbReference>
<proteinExistence type="predicted"/>
<dbReference type="GeneTree" id="ENSGT01010000222537"/>
<evidence type="ECO:0000313" key="7">
    <source>
        <dbReference type="Proteomes" id="UP000694397"/>
    </source>
</evidence>
<dbReference type="CTD" id="2022"/>
<protein>
    <submittedName>
        <fullName evidence="6">Endoglin-like</fullName>
    </submittedName>
</protein>
<dbReference type="OrthoDB" id="10072329at2759"/>
<dbReference type="Ensembl" id="ENSSFOT00015021192.2">
    <property type="protein sequence ID" value="ENSSFOP00015020958.1"/>
    <property type="gene ID" value="ENSSFOG00015013483.2"/>
</dbReference>
<keyword evidence="4" id="KW-0732">Signal</keyword>
<evidence type="ECO:0000256" key="1">
    <source>
        <dbReference type="ARBA" id="ARBA00023180"/>
    </source>
</evidence>
<evidence type="ECO:0000256" key="2">
    <source>
        <dbReference type="SAM" id="MobiDB-lite"/>
    </source>
</evidence>
<reference evidence="6 7" key="1">
    <citation type="submission" date="2019-04" db="EMBL/GenBank/DDBJ databases">
        <authorList>
            <consortium name="Wellcome Sanger Institute Data Sharing"/>
        </authorList>
    </citation>
    <scope>NUCLEOTIDE SEQUENCE [LARGE SCALE GENOMIC DNA]</scope>
</reference>
<feature type="signal peptide" evidence="4">
    <location>
        <begin position="1"/>
        <end position="18"/>
    </location>
</feature>
<keyword evidence="3" id="KW-0472">Membrane</keyword>